<dbReference type="Gene3D" id="1.10.520.20">
    <property type="entry name" value="N-terminal domain of the delta subunit of the F1F0-ATP synthase"/>
    <property type="match status" value="1"/>
</dbReference>
<dbReference type="GO" id="GO:0005886">
    <property type="term" value="C:plasma membrane"/>
    <property type="evidence" value="ECO:0007669"/>
    <property type="project" value="UniProtKB-SubCell"/>
</dbReference>
<evidence type="ECO:0000256" key="7">
    <source>
        <dbReference type="ARBA" id="ARBA00023310"/>
    </source>
</evidence>
<dbReference type="AlphaFoldDB" id="A0A450UP64"/>
<sequence length="177" mass="19937">MVEKYTLARPYALAAFKLAQEDGKFNKWLEILRFAAMVASDPKVARIIRDPRVSKSHLIELVLDVANGKFFKTGENFISVLVYTGRMGIAREVLHLFEKELDIFKNRARVKVVSAYPLAPTYQQDIRTAMTKRLGREVDTSMIVDRSLIGGVVIRIGDAVIDISLRGRLTQLGLDLS</sequence>
<keyword evidence="2 8" id="KW-0813">Transport</keyword>
<evidence type="ECO:0000313" key="9">
    <source>
        <dbReference type="EMBL" id="VFJ94333.1"/>
    </source>
</evidence>
<evidence type="ECO:0000256" key="1">
    <source>
        <dbReference type="ARBA" id="ARBA00004370"/>
    </source>
</evidence>
<gene>
    <name evidence="8" type="primary">atpH</name>
    <name evidence="9" type="ORF">BECKLFY1418A_GA0070994_10397</name>
</gene>
<dbReference type="InterPro" id="IPR026015">
    <property type="entry name" value="ATP_synth_OSCP/delta_N_sf"/>
</dbReference>
<name>A0A450UP64_9GAMM</name>
<dbReference type="InterPro" id="IPR020781">
    <property type="entry name" value="ATPase_OSCP/d_CS"/>
</dbReference>
<comment type="similarity">
    <text evidence="8">Belongs to the ATPase delta chain family.</text>
</comment>
<organism evidence="9">
    <name type="scientific">Candidatus Kentrum sp. LFY</name>
    <dbReference type="NCBI Taxonomy" id="2126342"/>
    <lineage>
        <taxon>Bacteria</taxon>
        <taxon>Pseudomonadati</taxon>
        <taxon>Pseudomonadota</taxon>
        <taxon>Gammaproteobacteria</taxon>
        <taxon>Candidatus Kentrum</taxon>
    </lineage>
</organism>
<evidence type="ECO:0000256" key="4">
    <source>
        <dbReference type="ARBA" id="ARBA00023065"/>
    </source>
</evidence>
<keyword evidence="6 8" id="KW-0139">CF(1)</keyword>
<evidence type="ECO:0000256" key="5">
    <source>
        <dbReference type="ARBA" id="ARBA00023136"/>
    </source>
</evidence>
<comment type="subcellular location">
    <subcellularLocation>
        <location evidence="8">Cell membrane</location>
        <topology evidence="8">Peripheral membrane protein</topology>
    </subcellularLocation>
    <subcellularLocation>
        <location evidence="1">Membrane</location>
    </subcellularLocation>
</comment>
<dbReference type="NCBIfam" id="TIGR01145">
    <property type="entry name" value="ATP_synt_delta"/>
    <property type="match status" value="1"/>
</dbReference>
<evidence type="ECO:0000256" key="2">
    <source>
        <dbReference type="ARBA" id="ARBA00022448"/>
    </source>
</evidence>
<evidence type="ECO:0000256" key="8">
    <source>
        <dbReference type="HAMAP-Rule" id="MF_01416"/>
    </source>
</evidence>
<keyword evidence="3 8" id="KW-0375">Hydrogen ion transport</keyword>
<comment type="function">
    <text evidence="8">F(1)F(0) ATP synthase produces ATP from ADP in the presence of a proton or sodium gradient. F-type ATPases consist of two structural domains, F(1) containing the extramembraneous catalytic core and F(0) containing the membrane proton channel, linked together by a central stalk and a peripheral stalk. During catalysis, ATP synthesis in the catalytic domain of F(1) is coupled via a rotary mechanism of the central stalk subunits to proton translocation.</text>
</comment>
<evidence type="ECO:0000256" key="6">
    <source>
        <dbReference type="ARBA" id="ARBA00023196"/>
    </source>
</evidence>
<dbReference type="InterPro" id="IPR000711">
    <property type="entry name" value="ATPase_OSCP/dsu"/>
</dbReference>
<dbReference type="HAMAP" id="MF_01416">
    <property type="entry name" value="ATP_synth_delta_bact"/>
    <property type="match status" value="1"/>
</dbReference>
<dbReference type="GO" id="GO:0046933">
    <property type="term" value="F:proton-transporting ATP synthase activity, rotational mechanism"/>
    <property type="evidence" value="ECO:0007669"/>
    <property type="project" value="UniProtKB-UniRule"/>
</dbReference>
<dbReference type="SUPFAM" id="SSF47928">
    <property type="entry name" value="N-terminal domain of the delta subunit of the F1F0-ATP synthase"/>
    <property type="match status" value="1"/>
</dbReference>
<evidence type="ECO:0000256" key="3">
    <source>
        <dbReference type="ARBA" id="ARBA00022781"/>
    </source>
</evidence>
<dbReference type="GO" id="GO:0045259">
    <property type="term" value="C:proton-transporting ATP synthase complex"/>
    <property type="evidence" value="ECO:0007669"/>
    <property type="project" value="UniProtKB-KW"/>
</dbReference>
<dbReference type="EMBL" id="CAADFH010000039">
    <property type="protein sequence ID" value="VFJ94333.1"/>
    <property type="molecule type" value="Genomic_DNA"/>
</dbReference>
<keyword evidence="8" id="KW-1003">Cell membrane</keyword>
<dbReference type="PANTHER" id="PTHR11910">
    <property type="entry name" value="ATP SYNTHASE DELTA CHAIN"/>
    <property type="match status" value="1"/>
</dbReference>
<dbReference type="NCBIfam" id="NF004402">
    <property type="entry name" value="PRK05758.2-2"/>
    <property type="match status" value="1"/>
</dbReference>
<reference evidence="9" key="1">
    <citation type="submission" date="2019-02" db="EMBL/GenBank/DDBJ databases">
        <authorList>
            <person name="Gruber-Vodicka R. H."/>
            <person name="Seah K. B. B."/>
        </authorList>
    </citation>
    <scope>NUCLEOTIDE SEQUENCE</scope>
    <source>
        <strain evidence="9">BECK_M6</strain>
    </source>
</reference>
<dbReference type="PROSITE" id="PS00389">
    <property type="entry name" value="ATPASE_DELTA"/>
    <property type="match status" value="1"/>
</dbReference>
<dbReference type="PRINTS" id="PR00125">
    <property type="entry name" value="ATPASEDELTA"/>
</dbReference>
<comment type="function">
    <text evidence="8">This protein is part of the stalk that links CF(0) to CF(1). It either transmits conformational changes from CF(0) to CF(1) or is implicated in proton conduction.</text>
</comment>
<accession>A0A450UP64</accession>
<keyword evidence="7 8" id="KW-0066">ATP synthesis</keyword>
<dbReference type="Pfam" id="PF00213">
    <property type="entry name" value="OSCP"/>
    <property type="match status" value="1"/>
</dbReference>
<proteinExistence type="inferred from homology"/>
<protein>
    <recommendedName>
        <fullName evidence="8">ATP synthase subunit delta</fullName>
    </recommendedName>
    <alternativeName>
        <fullName evidence="8">ATP synthase F(1) sector subunit delta</fullName>
    </alternativeName>
    <alternativeName>
        <fullName evidence="8">F-type ATPase subunit delta</fullName>
        <shortName evidence="8">F-ATPase subunit delta</shortName>
    </alternativeName>
</protein>
<keyword evidence="4 8" id="KW-0406">Ion transport</keyword>
<keyword evidence="5 8" id="KW-0472">Membrane</keyword>